<dbReference type="RefSeq" id="WP_126611006.1">
    <property type="nucleotide sequence ID" value="NZ_JBHUCY010000064.1"/>
</dbReference>
<protein>
    <recommendedName>
        <fullName evidence="5">Cysteine rich repeat-containing protein</fullName>
    </recommendedName>
</protein>
<gene>
    <name evidence="3" type="ORF">EJ903_00190</name>
</gene>
<sequence>MVGLVCGSRLAVCAALVAGVALVWADGANAAGKPTSGGGASAQPSNHPSAAPAPPPPPQVAVCAKPVIPGCMDDGGTFAAPERMTSCQGEVKDYVDRTMTYLKCLNDENVASGRDLTRNVDRFNCKLSGRKSCP</sequence>
<evidence type="ECO:0000256" key="1">
    <source>
        <dbReference type="SAM" id="MobiDB-lite"/>
    </source>
</evidence>
<dbReference type="OrthoDB" id="7305834at2"/>
<evidence type="ECO:0000313" key="3">
    <source>
        <dbReference type="EMBL" id="RTR24244.1"/>
    </source>
</evidence>
<keyword evidence="2" id="KW-0732">Signal</keyword>
<name>A0A431VNA5_9PROT</name>
<dbReference type="AlphaFoldDB" id="A0A431VNA5"/>
<feature type="chain" id="PRO_5018983706" description="Cysteine rich repeat-containing protein" evidence="2">
    <location>
        <begin position="31"/>
        <end position="134"/>
    </location>
</feature>
<evidence type="ECO:0000256" key="2">
    <source>
        <dbReference type="SAM" id="SignalP"/>
    </source>
</evidence>
<comment type="caution">
    <text evidence="3">The sequence shown here is derived from an EMBL/GenBank/DDBJ whole genome shotgun (WGS) entry which is preliminary data.</text>
</comment>
<proteinExistence type="predicted"/>
<accession>A0A431VNA5</accession>
<dbReference type="Proteomes" id="UP000277007">
    <property type="component" value="Unassembled WGS sequence"/>
</dbReference>
<organism evidence="3 4">
    <name type="scientific">Azospirillum griseum</name>
    <dbReference type="NCBI Taxonomy" id="2496639"/>
    <lineage>
        <taxon>Bacteria</taxon>
        <taxon>Pseudomonadati</taxon>
        <taxon>Pseudomonadota</taxon>
        <taxon>Alphaproteobacteria</taxon>
        <taxon>Rhodospirillales</taxon>
        <taxon>Azospirillaceae</taxon>
        <taxon>Azospirillum</taxon>
    </lineage>
</organism>
<feature type="compositionally biased region" description="Low complexity" evidence="1">
    <location>
        <begin position="41"/>
        <end position="50"/>
    </location>
</feature>
<keyword evidence="4" id="KW-1185">Reference proteome</keyword>
<evidence type="ECO:0008006" key="5">
    <source>
        <dbReference type="Google" id="ProtNLM"/>
    </source>
</evidence>
<evidence type="ECO:0000313" key="4">
    <source>
        <dbReference type="Proteomes" id="UP000277007"/>
    </source>
</evidence>
<feature type="region of interest" description="Disordered" evidence="1">
    <location>
        <begin position="32"/>
        <end position="58"/>
    </location>
</feature>
<dbReference type="EMBL" id="RXMA01000001">
    <property type="protein sequence ID" value="RTR24244.1"/>
    <property type="molecule type" value="Genomic_DNA"/>
</dbReference>
<reference evidence="3 4" key="1">
    <citation type="submission" date="2018-12" db="EMBL/GenBank/DDBJ databases">
        <authorList>
            <person name="Yang Y."/>
        </authorList>
    </citation>
    <scope>NUCLEOTIDE SEQUENCE [LARGE SCALE GENOMIC DNA]</scope>
    <source>
        <strain evidence="3 4">L-25-5w-1</strain>
    </source>
</reference>
<feature type="signal peptide" evidence="2">
    <location>
        <begin position="1"/>
        <end position="30"/>
    </location>
</feature>